<sequence length="71" mass="8419">MPPERSEPERAEAVGEEEAVQYRKGKVENADDQGTELFEHRKIIVSPFRPHRFVREELPESYHRFRARRAA</sequence>
<dbReference type="EMBL" id="JAXIOK010000010">
    <property type="protein sequence ID" value="KAK4760266.1"/>
    <property type="molecule type" value="Genomic_DNA"/>
</dbReference>
<feature type="region of interest" description="Disordered" evidence="1">
    <location>
        <begin position="1"/>
        <end position="20"/>
    </location>
</feature>
<proteinExistence type="predicted"/>
<protein>
    <submittedName>
        <fullName evidence="2">Uncharacterized protein</fullName>
    </submittedName>
</protein>
<evidence type="ECO:0000313" key="2">
    <source>
        <dbReference type="EMBL" id="KAK4760266.1"/>
    </source>
</evidence>
<dbReference type="AlphaFoldDB" id="A0AAN7K9D5"/>
<keyword evidence="3" id="KW-1185">Reference proteome</keyword>
<accession>A0AAN7K9D5</accession>
<organism evidence="2 3">
    <name type="scientific">Trapa incisa</name>
    <dbReference type="NCBI Taxonomy" id="236973"/>
    <lineage>
        <taxon>Eukaryota</taxon>
        <taxon>Viridiplantae</taxon>
        <taxon>Streptophyta</taxon>
        <taxon>Embryophyta</taxon>
        <taxon>Tracheophyta</taxon>
        <taxon>Spermatophyta</taxon>
        <taxon>Magnoliopsida</taxon>
        <taxon>eudicotyledons</taxon>
        <taxon>Gunneridae</taxon>
        <taxon>Pentapetalae</taxon>
        <taxon>rosids</taxon>
        <taxon>malvids</taxon>
        <taxon>Myrtales</taxon>
        <taxon>Lythraceae</taxon>
        <taxon>Trapa</taxon>
    </lineage>
</organism>
<name>A0AAN7K9D5_9MYRT</name>
<feature type="compositionally biased region" description="Basic and acidic residues" evidence="1">
    <location>
        <begin position="1"/>
        <end position="13"/>
    </location>
</feature>
<gene>
    <name evidence="2" type="ORF">SAY87_005159</name>
</gene>
<evidence type="ECO:0000313" key="3">
    <source>
        <dbReference type="Proteomes" id="UP001345219"/>
    </source>
</evidence>
<evidence type="ECO:0000256" key="1">
    <source>
        <dbReference type="SAM" id="MobiDB-lite"/>
    </source>
</evidence>
<comment type="caution">
    <text evidence="2">The sequence shown here is derived from an EMBL/GenBank/DDBJ whole genome shotgun (WGS) entry which is preliminary data.</text>
</comment>
<reference evidence="2 3" key="1">
    <citation type="journal article" date="2023" name="Hortic Res">
        <title>Pangenome of water caltrop reveals structural variations and asymmetric subgenome divergence after allopolyploidization.</title>
        <authorList>
            <person name="Zhang X."/>
            <person name="Chen Y."/>
            <person name="Wang L."/>
            <person name="Yuan Y."/>
            <person name="Fang M."/>
            <person name="Shi L."/>
            <person name="Lu R."/>
            <person name="Comes H.P."/>
            <person name="Ma Y."/>
            <person name="Chen Y."/>
            <person name="Huang G."/>
            <person name="Zhou Y."/>
            <person name="Zheng Z."/>
            <person name="Qiu Y."/>
        </authorList>
    </citation>
    <scope>NUCLEOTIDE SEQUENCE [LARGE SCALE GENOMIC DNA]</scope>
    <source>
        <tissue evidence="2">Roots</tissue>
    </source>
</reference>
<dbReference type="Proteomes" id="UP001345219">
    <property type="component" value="Chromosome 5"/>
</dbReference>